<name>A0A2P2Q417_RHIMU</name>
<dbReference type="AlphaFoldDB" id="A0A2P2Q417"/>
<evidence type="ECO:0000313" key="1">
    <source>
        <dbReference type="EMBL" id="MBX61673.1"/>
    </source>
</evidence>
<dbReference type="EMBL" id="GGEC01081189">
    <property type="protein sequence ID" value="MBX61673.1"/>
    <property type="molecule type" value="Transcribed_RNA"/>
</dbReference>
<proteinExistence type="predicted"/>
<protein>
    <submittedName>
        <fullName evidence="1">Uncharacterized protein</fullName>
    </submittedName>
</protein>
<organism evidence="1">
    <name type="scientific">Rhizophora mucronata</name>
    <name type="common">Asiatic mangrove</name>
    <dbReference type="NCBI Taxonomy" id="61149"/>
    <lineage>
        <taxon>Eukaryota</taxon>
        <taxon>Viridiplantae</taxon>
        <taxon>Streptophyta</taxon>
        <taxon>Embryophyta</taxon>
        <taxon>Tracheophyta</taxon>
        <taxon>Spermatophyta</taxon>
        <taxon>Magnoliopsida</taxon>
        <taxon>eudicotyledons</taxon>
        <taxon>Gunneridae</taxon>
        <taxon>Pentapetalae</taxon>
        <taxon>rosids</taxon>
        <taxon>fabids</taxon>
        <taxon>Malpighiales</taxon>
        <taxon>Rhizophoraceae</taxon>
        <taxon>Rhizophora</taxon>
    </lineage>
</organism>
<accession>A0A2P2Q417</accession>
<sequence>MAQLRGNSIIHLTPTNIQLPTRTQEPFRWMMTIWAHRVLSEGRFQGTEQNQLSPR</sequence>
<reference evidence="1" key="1">
    <citation type="submission" date="2018-02" db="EMBL/GenBank/DDBJ databases">
        <title>Rhizophora mucronata_Transcriptome.</title>
        <authorList>
            <person name="Meera S.P."/>
            <person name="Sreeshan A."/>
            <person name="Augustine A."/>
        </authorList>
    </citation>
    <scope>NUCLEOTIDE SEQUENCE</scope>
    <source>
        <tissue evidence="1">Leaf</tissue>
    </source>
</reference>